<name>F2AVH9_RHOBT</name>
<evidence type="ECO:0000256" key="2">
    <source>
        <dbReference type="SAM" id="MobiDB-lite"/>
    </source>
</evidence>
<evidence type="ECO:0000256" key="3">
    <source>
        <dbReference type="SAM" id="Phobius"/>
    </source>
</evidence>
<keyword evidence="1" id="KW-0732">Signal</keyword>
<gene>
    <name evidence="4" type="ORF">RBWH47_04962</name>
</gene>
<protein>
    <submittedName>
        <fullName evidence="4">Uncharacterized protein</fullName>
    </submittedName>
</protein>
<keyword evidence="3" id="KW-0812">Transmembrane</keyword>
<dbReference type="AlphaFoldDB" id="F2AVH9"/>
<dbReference type="SUPFAM" id="SSF48695">
    <property type="entry name" value="Multiheme cytochromes"/>
    <property type="match status" value="1"/>
</dbReference>
<dbReference type="PANTHER" id="PTHR35038:SF8">
    <property type="entry name" value="C-TYPE POLYHEME CYTOCHROME OMCC"/>
    <property type="match status" value="1"/>
</dbReference>
<evidence type="ECO:0000313" key="4">
    <source>
        <dbReference type="EMBL" id="EGF26337.1"/>
    </source>
</evidence>
<dbReference type="InterPro" id="IPR036280">
    <property type="entry name" value="Multihaem_cyt_sf"/>
</dbReference>
<feature type="compositionally biased region" description="Polar residues" evidence="2">
    <location>
        <begin position="104"/>
        <end position="125"/>
    </location>
</feature>
<dbReference type="RefSeq" id="WP_007327639.1">
    <property type="nucleotide sequence ID" value="NZ_AFAR01000188.1"/>
</dbReference>
<dbReference type="EMBL" id="AFAR01000188">
    <property type="protein sequence ID" value="EGF26337.1"/>
    <property type="molecule type" value="Genomic_DNA"/>
</dbReference>
<organism evidence="4 5">
    <name type="scientific">Rhodopirellula baltica WH47</name>
    <dbReference type="NCBI Taxonomy" id="991778"/>
    <lineage>
        <taxon>Bacteria</taxon>
        <taxon>Pseudomonadati</taxon>
        <taxon>Planctomycetota</taxon>
        <taxon>Planctomycetia</taxon>
        <taxon>Pirellulales</taxon>
        <taxon>Pirellulaceae</taxon>
        <taxon>Rhodopirellula</taxon>
    </lineage>
</organism>
<feature type="compositionally biased region" description="Basic and acidic residues" evidence="2">
    <location>
        <begin position="126"/>
        <end position="146"/>
    </location>
</feature>
<accession>F2AVH9</accession>
<feature type="region of interest" description="Disordered" evidence="2">
    <location>
        <begin position="102"/>
        <end position="154"/>
    </location>
</feature>
<dbReference type="InterPro" id="IPR051829">
    <property type="entry name" value="Multiheme_Cytochr_ET"/>
</dbReference>
<dbReference type="PANTHER" id="PTHR35038">
    <property type="entry name" value="DISSIMILATORY SULFITE REDUCTASE SIRA"/>
    <property type="match status" value="1"/>
</dbReference>
<feature type="transmembrane region" description="Helical" evidence="3">
    <location>
        <begin position="668"/>
        <end position="689"/>
    </location>
</feature>
<proteinExistence type="predicted"/>
<evidence type="ECO:0000313" key="5">
    <source>
        <dbReference type="Proteomes" id="UP000006222"/>
    </source>
</evidence>
<keyword evidence="3" id="KW-0472">Membrane</keyword>
<sequence length="694" mass="76553">MDVSRLNRSCLRWSVLTFVSFAAFGWNAPRVDAAGSSKYAHSDSDKRFLHHIDLYDRNNRKISADSTEPYSVEKTCGRCHDFETISHGWHFNAFASEVERQRSNVEASSESQADTDETATNSKSVEQSEKDTEPAKTETVRSDGRPGEPWIWTDARTGTQLPLSYRDWEGRFSPSEIGISTHEITQKFGARIPGGGVAASWNPDTSELAEKSSEPTRWPLTGSLEIDCMACHAKSGAYDFERRRETIEDENFAWAPTAAIRIGEVSGSVSRMKAGVDLEDEKVQAKLPKVQYDDRRFGIDGTVFFDLVRVPENNSCYQCHSQRTVSDSGIDARWNHDQDVHLRAGMKCVDCHRNGIDHQTVRGFEGEQHPAGVAATTLSCRGCHMGVSELSGETHSEDHDDALSLTQIAFRAGRLGSPYPQHEGLPPVHFEKLSCTACHSGPIPGEKAIGMMTSLAHGLGEKGHRSGLELPSIQGPVFAKTESNGLVTPHRAMWPAYWGKLIDGKVMPLSPEEVYTNTRRALRVRKDFIEELSEKGREEFDEKVASGLEAIEKTMEVEQAVYVSTGLVFARGDEEGSLVEVEVENRDAVEMVRWPMAHNVRPAGWALGATGCLECHSDDGLVFTSTVTPKGPAPVTAEPINMASIQGLDEATRLEWNQLFGGRKMFKVLTATSLILLLLAIAGSCLPAVRSRTE</sequence>
<comment type="caution">
    <text evidence="4">The sequence shown here is derived from an EMBL/GenBank/DDBJ whole genome shotgun (WGS) entry which is preliminary data.</text>
</comment>
<dbReference type="PATRIC" id="fig|991778.3.peg.3966"/>
<reference evidence="4 5" key="1">
    <citation type="journal article" date="2013" name="Mar. Genomics">
        <title>Expression of sulfatases in Rhodopirellula baltica and the diversity of sulfatases in the genus Rhodopirellula.</title>
        <authorList>
            <person name="Wegner C.E."/>
            <person name="Richter-Heitmann T."/>
            <person name="Klindworth A."/>
            <person name="Klockow C."/>
            <person name="Richter M."/>
            <person name="Achstetter T."/>
            <person name="Glockner F.O."/>
            <person name="Harder J."/>
        </authorList>
    </citation>
    <scope>NUCLEOTIDE SEQUENCE [LARGE SCALE GENOMIC DNA]</scope>
    <source>
        <strain evidence="4 5">WH47</strain>
    </source>
</reference>
<evidence type="ECO:0000256" key="1">
    <source>
        <dbReference type="ARBA" id="ARBA00022729"/>
    </source>
</evidence>
<dbReference type="Proteomes" id="UP000006222">
    <property type="component" value="Unassembled WGS sequence"/>
</dbReference>
<keyword evidence="3" id="KW-1133">Transmembrane helix</keyword>